<protein>
    <submittedName>
        <fullName evidence="1">Uncharacterized protein</fullName>
    </submittedName>
</protein>
<reference evidence="1" key="2">
    <citation type="journal article" date="2015" name="Data Brief">
        <title>Shoot transcriptome of the giant reed, Arundo donax.</title>
        <authorList>
            <person name="Barrero R.A."/>
            <person name="Guerrero F.D."/>
            <person name="Moolhuijzen P."/>
            <person name="Goolsby J.A."/>
            <person name="Tidwell J."/>
            <person name="Bellgard S.E."/>
            <person name="Bellgard M.I."/>
        </authorList>
    </citation>
    <scope>NUCLEOTIDE SEQUENCE</scope>
    <source>
        <tissue evidence="1">Shoot tissue taken approximately 20 cm above the soil surface</tissue>
    </source>
</reference>
<dbReference type="EMBL" id="GBRH01283332">
    <property type="protein sequence ID" value="JAD14563.1"/>
    <property type="molecule type" value="Transcribed_RNA"/>
</dbReference>
<evidence type="ECO:0000313" key="1">
    <source>
        <dbReference type="EMBL" id="JAD14563.1"/>
    </source>
</evidence>
<dbReference type="AlphaFoldDB" id="A0A0A8XPM4"/>
<reference evidence="1" key="1">
    <citation type="submission" date="2014-09" db="EMBL/GenBank/DDBJ databases">
        <authorList>
            <person name="Magalhaes I.L.F."/>
            <person name="Oliveira U."/>
            <person name="Santos F.R."/>
            <person name="Vidigal T.H.D.A."/>
            <person name="Brescovit A.D."/>
            <person name="Santos A.J."/>
        </authorList>
    </citation>
    <scope>NUCLEOTIDE SEQUENCE</scope>
    <source>
        <tissue evidence="1">Shoot tissue taken approximately 20 cm above the soil surface</tissue>
    </source>
</reference>
<sequence>MEGRNKGTTPAGKHLKSVTAELTSVAQVAGDQAIDINEIRRTAE</sequence>
<proteinExistence type="predicted"/>
<name>A0A0A8XPM4_ARUDO</name>
<organism evidence="1">
    <name type="scientific">Arundo donax</name>
    <name type="common">Giant reed</name>
    <name type="synonym">Donax arundinaceus</name>
    <dbReference type="NCBI Taxonomy" id="35708"/>
    <lineage>
        <taxon>Eukaryota</taxon>
        <taxon>Viridiplantae</taxon>
        <taxon>Streptophyta</taxon>
        <taxon>Embryophyta</taxon>
        <taxon>Tracheophyta</taxon>
        <taxon>Spermatophyta</taxon>
        <taxon>Magnoliopsida</taxon>
        <taxon>Liliopsida</taxon>
        <taxon>Poales</taxon>
        <taxon>Poaceae</taxon>
        <taxon>PACMAD clade</taxon>
        <taxon>Arundinoideae</taxon>
        <taxon>Arundineae</taxon>
        <taxon>Arundo</taxon>
    </lineage>
</organism>
<accession>A0A0A8XPM4</accession>